<dbReference type="EMBL" id="JACHXN010000021">
    <property type="protein sequence ID" value="MBB3148600.1"/>
    <property type="molecule type" value="Genomic_DNA"/>
</dbReference>
<protein>
    <submittedName>
        <fullName evidence="1">Uncharacterized protein</fullName>
    </submittedName>
</protein>
<gene>
    <name evidence="1" type="ORF">FHS21_005048</name>
</gene>
<reference evidence="1 2" key="1">
    <citation type="submission" date="2020-08" db="EMBL/GenBank/DDBJ databases">
        <title>Genomic Encyclopedia of Type Strains, Phase III (KMG-III): the genomes of soil and plant-associated and newly described type strains.</title>
        <authorList>
            <person name="Whitman W."/>
        </authorList>
    </citation>
    <scope>NUCLEOTIDE SEQUENCE [LARGE SCALE GENOMIC DNA]</scope>
    <source>
        <strain evidence="1 2">CECT 7015</strain>
    </source>
</reference>
<keyword evidence="2" id="KW-1185">Reference proteome</keyword>
<sequence>MNGIDDAGELCQNAVARRPGDFSTALNNYGVDD</sequence>
<dbReference type="AlphaFoldDB" id="A0A839UIA0"/>
<dbReference type="Proteomes" id="UP000554520">
    <property type="component" value="Unassembled WGS sequence"/>
</dbReference>
<comment type="caution">
    <text evidence="1">The sequence shown here is derived from an EMBL/GenBank/DDBJ whole genome shotgun (WGS) entry which is preliminary data.</text>
</comment>
<accession>A0A839UIA0</accession>
<organism evidence="1 2">
    <name type="scientific">Phyllobacterium trifolii</name>
    <dbReference type="NCBI Taxonomy" id="300193"/>
    <lineage>
        <taxon>Bacteria</taxon>
        <taxon>Pseudomonadati</taxon>
        <taxon>Pseudomonadota</taxon>
        <taxon>Alphaproteobacteria</taxon>
        <taxon>Hyphomicrobiales</taxon>
        <taxon>Phyllobacteriaceae</taxon>
        <taxon>Phyllobacterium</taxon>
    </lineage>
</organism>
<evidence type="ECO:0000313" key="1">
    <source>
        <dbReference type="EMBL" id="MBB3148600.1"/>
    </source>
</evidence>
<evidence type="ECO:0000313" key="2">
    <source>
        <dbReference type="Proteomes" id="UP000554520"/>
    </source>
</evidence>
<proteinExistence type="predicted"/>
<name>A0A839UIA0_9HYPH</name>